<gene>
    <name evidence="2" type="ORF">C5613_26765</name>
</gene>
<dbReference type="EMBL" id="PUIO01000037">
    <property type="protein sequence ID" value="PQP21162.1"/>
    <property type="molecule type" value="Genomic_DNA"/>
</dbReference>
<reference evidence="3" key="1">
    <citation type="submission" date="2018-02" db="EMBL/GenBank/DDBJ databases">
        <title>Draft genome sequencing of Rhodococcus opacus KU647198.</title>
        <authorList>
            <person name="Zheng B.-X."/>
        </authorList>
    </citation>
    <scope>NUCLEOTIDE SEQUENCE [LARGE SCALE GENOMIC DNA]</scope>
    <source>
        <strain evidence="3">04-OD7</strain>
    </source>
</reference>
<sequence length="166" mass="17612">MSADLGRIHADTHESLPDLVAEDGTANPHSVTATARTGTNVELRIDTSTAPFDVAAKAWFPASAGTVVTVVVRTVDASTGQPRHLPPAEPNEWARAIFSTVDSTGGYFLGAVDPDTGTHRSGQFAYRLYLDTARRAIPVPSQVVTCPHYPLSSVDGQPETTVPMVD</sequence>
<feature type="region of interest" description="Disordered" evidence="1">
    <location>
        <begin position="13"/>
        <end position="32"/>
    </location>
</feature>
<evidence type="ECO:0000313" key="3">
    <source>
        <dbReference type="Proteomes" id="UP000239290"/>
    </source>
</evidence>
<evidence type="ECO:0000256" key="1">
    <source>
        <dbReference type="SAM" id="MobiDB-lite"/>
    </source>
</evidence>
<dbReference type="Proteomes" id="UP000239290">
    <property type="component" value="Unassembled WGS sequence"/>
</dbReference>
<protein>
    <submittedName>
        <fullName evidence="2">N-formylglutamate amidohydrolase</fullName>
    </submittedName>
</protein>
<dbReference type="AlphaFoldDB" id="A0A2S8J3M3"/>
<proteinExistence type="predicted"/>
<dbReference type="RefSeq" id="WP_105419036.1">
    <property type="nucleotide sequence ID" value="NZ_PUIO01000037.1"/>
</dbReference>
<evidence type="ECO:0000313" key="2">
    <source>
        <dbReference type="EMBL" id="PQP21162.1"/>
    </source>
</evidence>
<keyword evidence="2" id="KW-0378">Hydrolase</keyword>
<comment type="caution">
    <text evidence="2">The sequence shown here is derived from an EMBL/GenBank/DDBJ whole genome shotgun (WGS) entry which is preliminary data.</text>
</comment>
<name>A0A2S8J3M3_RHOOP</name>
<organism evidence="2 3">
    <name type="scientific">Rhodococcus opacus</name>
    <name type="common">Nocardia opaca</name>
    <dbReference type="NCBI Taxonomy" id="37919"/>
    <lineage>
        <taxon>Bacteria</taxon>
        <taxon>Bacillati</taxon>
        <taxon>Actinomycetota</taxon>
        <taxon>Actinomycetes</taxon>
        <taxon>Mycobacteriales</taxon>
        <taxon>Nocardiaceae</taxon>
        <taxon>Rhodococcus</taxon>
    </lineage>
</organism>
<dbReference type="GO" id="GO:0016787">
    <property type="term" value="F:hydrolase activity"/>
    <property type="evidence" value="ECO:0007669"/>
    <property type="project" value="UniProtKB-KW"/>
</dbReference>
<accession>A0A2S8J3M3</accession>